<name>A0A1I5DQZ9_9PROT</name>
<dbReference type="OrthoDB" id="9762009at2"/>
<feature type="transmembrane region" description="Helical" evidence="1">
    <location>
        <begin position="6"/>
        <end position="26"/>
    </location>
</feature>
<evidence type="ECO:0000313" key="2">
    <source>
        <dbReference type="EMBL" id="SFO01682.1"/>
    </source>
</evidence>
<gene>
    <name evidence="2" type="ORF">SAMN05216386_2366</name>
</gene>
<proteinExistence type="predicted"/>
<sequence>MSVPLWSIVLAWIATVSIFGLVLVIFARSEKEITQRVGHLYSITDPQFLRSMSGLLGPALISGNRVETLLNGDEIFPAMLKAIRAAEKTITSQTGR</sequence>
<dbReference type="RefSeq" id="WP_074797652.1">
    <property type="nucleotide sequence ID" value="NZ_FOVJ01000006.1"/>
</dbReference>
<dbReference type="SUPFAM" id="SSF56024">
    <property type="entry name" value="Phospholipase D/nuclease"/>
    <property type="match status" value="1"/>
</dbReference>
<dbReference type="EMBL" id="FOVJ01000006">
    <property type="protein sequence ID" value="SFO01682.1"/>
    <property type="molecule type" value="Genomic_DNA"/>
</dbReference>
<evidence type="ECO:0000256" key="1">
    <source>
        <dbReference type="SAM" id="Phobius"/>
    </source>
</evidence>
<organism evidence="2 3">
    <name type="scientific">Nitrosospira briensis</name>
    <dbReference type="NCBI Taxonomy" id="35799"/>
    <lineage>
        <taxon>Bacteria</taxon>
        <taxon>Pseudomonadati</taxon>
        <taxon>Pseudomonadota</taxon>
        <taxon>Betaproteobacteria</taxon>
        <taxon>Nitrosomonadales</taxon>
        <taxon>Nitrosomonadaceae</taxon>
        <taxon>Nitrosospira</taxon>
    </lineage>
</organism>
<accession>A0A1I5DQZ9</accession>
<dbReference type="Proteomes" id="UP000183107">
    <property type="component" value="Unassembled WGS sequence"/>
</dbReference>
<keyword evidence="1" id="KW-0472">Membrane</keyword>
<keyword evidence="1" id="KW-1133">Transmembrane helix</keyword>
<dbReference type="AlphaFoldDB" id="A0A1I5DQZ9"/>
<keyword evidence="3" id="KW-1185">Reference proteome</keyword>
<keyword evidence="1" id="KW-0812">Transmembrane</keyword>
<protein>
    <submittedName>
        <fullName evidence="2">Cardiolipin synthase</fullName>
    </submittedName>
</protein>
<reference evidence="3" key="1">
    <citation type="submission" date="2016-10" db="EMBL/GenBank/DDBJ databases">
        <authorList>
            <person name="Varghese N."/>
        </authorList>
    </citation>
    <scope>NUCLEOTIDE SEQUENCE [LARGE SCALE GENOMIC DNA]</scope>
    <source>
        <strain evidence="3">Nsp8</strain>
    </source>
</reference>
<evidence type="ECO:0000313" key="3">
    <source>
        <dbReference type="Proteomes" id="UP000183107"/>
    </source>
</evidence>